<feature type="compositionally biased region" description="Polar residues" evidence="1">
    <location>
        <begin position="111"/>
        <end position="136"/>
    </location>
</feature>
<name>A0A9N9MZQ7_9CUCU</name>
<proteinExistence type="predicted"/>
<feature type="compositionally biased region" description="Basic and acidic residues" evidence="1">
    <location>
        <begin position="20"/>
        <end position="31"/>
    </location>
</feature>
<sequence length="155" mass="16065">MSGNGNNGGALFKPSGVGNDEPRRKAEESNGHSHASANTHGFSNTSHGNSSRGGHEPDRLSTSPGSTDRNAQIADNIAERPLSTTGAGENALNSSKDSVEGFQLANDDNAHGNSSGSVDESNPDNVIISDSESSKSNWEINELEGLNLLSPVEHA</sequence>
<protein>
    <submittedName>
        <fullName evidence="2">Uncharacterized protein</fullName>
    </submittedName>
</protein>
<feature type="compositionally biased region" description="Polar residues" evidence="1">
    <location>
        <begin position="82"/>
        <end position="96"/>
    </location>
</feature>
<evidence type="ECO:0000256" key="1">
    <source>
        <dbReference type="SAM" id="MobiDB-lite"/>
    </source>
</evidence>
<evidence type="ECO:0000313" key="3">
    <source>
        <dbReference type="Proteomes" id="UP001152799"/>
    </source>
</evidence>
<dbReference type="Proteomes" id="UP001152799">
    <property type="component" value="Chromosome 8"/>
</dbReference>
<gene>
    <name evidence="2" type="ORF">CEUTPL_LOCUS12793</name>
</gene>
<feature type="region of interest" description="Disordered" evidence="1">
    <location>
        <begin position="1"/>
        <end position="136"/>
    </location>
</feature>
<dbReference type="AlphaFoldDB" id="A0A9N9MZQ7"/>
<organism evidence="2 3">
    <name type="scientific">Ceutorhynchus assimilis</name>
    <name type="common">cabbage seed weevil</name>
    <dbReference type="NCBI Taxonomy" id="467358"/>
    <lineage>
        <taxon>Eukaryota</taxon>
        <taxon>Metazoa</taxon>
        <taxon>Ecdysozoa</taxon>
        <taxon>Arthropoda</taxon>
        <taxon>Hexapoda</taxon>
        <taxon>Insecta</taxon>
        <taxon>Pterygota</taxon>
        <taxon>Neoptera</taxon>
        <taxon>Endopterygota</taxon>
        <taxon>Coleoptera</taxon>
        <taxon>Polyphaga</taxon>
        <taxon>Cucujiformia</taxon>
        <taxon>Curculionidae</taxon>
        <taxon>Ceutorhynchinae</taxon>
        <taxon>Ceutorhynchus</taxon>
    </lineage>
</organism>
<feature type="compositionally biased region" description="Polar residues" evidence="1">
    <location>
        <begin position="32"/>
        <end position="52"/>
    </location>
</feature>
<accession>A0A9N9MZQ7</accession>
<feature type="compositionally biased region" description="Polar residues" evidence="1">
    <location>
        <begin position="60"/>
        <end position="70"/>
    </location>
</feature>
<keyword evidence="3" id="KW-1185">Reference proteome</keyword>
<evidence type="ECO:0000313" key="2">
    <source>
        <dbReference type="EMBL" id="CAG9772381.1"/>
    </source>
</evidence>
<dbReference type="EMBL" id="OU892284">
    <property type="protein sequence ID" value="CAG9772381.1"/>
    <property type="molecule type" value="Genomic_DNA"/>
</dbReference>
<reference evidence="2" key="1">
    <citation type="submission" date="2022-01" db="EMBL/GenBank/DDBJ databases">
        <authorList>
            <person name="King R."/>
        </authorList>
    </citation>
    <scope>NUCLEOTIDE SEQUENCE</scope>
</reference>